<feature type="region of interest" description="Disordered" evidence="1">
    <location>
        <begin position="97"/>
        <end position="124"/>
    </location>
</feature>
<dbReference type="Pfam" id="PF04606">
    <property type="entry name" value="Ogr_Delta"/>
    <property type="match status" value="1"/>
</dbReference>
<evidence type="ECO:0000313" key="3">
    <source>
        <dbReference type="EMBL" id="PNU06456.1"/>
    </source>
</evidence>
<accession>A0A2K2G5Z4</accession>
<sequence>MSGEGILRGGPLIHAPLEFRLRSGGALSKDSALITCPKCEAPCFIRRSTRVTATVKHLHAHCTNTGCGHTFMSEIVFVHSFNPGLIHRPDLDLPQCPAEQIPHVLPPSRDGPDDDSQISMFASA</sequence>
<comment type="caution">
    <text evidence="3">The sequence shown here is derived from an EMBL/GenBank/DDBJ whole genome shotgun (WGS) entry which is preliminary data.</text>
</comment>
<evidence type="ECO:0000313" key="4">
    <source>
        <dbReference type="Proteomes" id="UP000236327"/>
    </source>
</evidence>
<organism evidence="3 4">
    <name type="scientific">Novosphingobium guangzhouense</name>
    <dbReference type="NCBI Taxonomy" id="1850347"/>
    <lineage>
        <taxon>Bacteria</taxon>
        <taxon>Pseudomonadati</taxon>
        <taxon>Pseudomonadota</taxon>
        <taxon>Alphaproteobacteria</taxon>
        <taxon>Sphingomonadales</taxon>
        <taxon>Sphingomonadaceae</taxon>
        <taxon>Novosphingobium</taxon>
    </lineage>
</organism>
<name>A0A2K2G5Z4_9SPHN</name>
<dbReference type="AlphaFoldDB" id="A0A2K2G5Z4"/>
<proteinExistence type="predicted"/>
<dbReference type="RefSeq" id="WP_103094397.1">
    <property type="nucleotide sequence ID" value="NZ_LYMM01000002.1"/>
</dbReference>
<dbReference type="EMBL" id="LYMM01000002">
    <property type="protein sequence ID" value="PNU06456.1"/>
    <property type="molecule type" value="Genomic_DNA"/>
</dbReference>
<evidence type="ECO:0000256" key="1">
    <source>
        <dbReference type="SAM" id="MobiDB-lite"/>
    </source>
</evidence>
<keyword evidence="4" id="KW-1185">Reference proteome</keyword>
<gene>
    <name evidence="3" type="ORF">A8V01_02620</name>
</gene>
<dbReference type="InterPro" id="IPR007684">
    <property type="entry name" value="Znf_Ogr/Delta"/>
</dbReference>
<dbReference type="OrthoDB" id="7504413at2"/>
<evidence type="ECO:0000259" key="2">
    <source>
        <dbReference type="Pfam" id="PF04606"/>
    </source>
</evidence>
<reference evidence="3 4" key="1">
    <citation type="submission" date="2016-05" db="EMBL/GenBank/DDBJ databases">
        <title>Complete genome sequence of Novosphingobium guangzhouense SA925(T).</title>
        <authorList>
            <person name="Sha S."/>
        </authorList>
    </citation>
    <scope>NUCLEOTIDE SEQUENCE [LARGE SCALE GENOMIC DNA]</scope>
    <source>
        <strain evidence="3 4">SA925</strain>
    </source>
</reference>
<dbReference type="Proteomes" id="UP000236327">
    <property type="component" value="Unassembled WGS sequence"/>
</dbReference>
<feature type="domain" description="Zinc finger Ogr/Delta-type" evidence="2">
    <location>
        <begin position="35"/>
        <end position="78"/>
    </location>
</feature>
<protein>
    <recommendedName>
        <fullName evidence="2">Zinc finger Ogr/Delta-type domain-containing protein</fullName>
    </recommendedName>
</protein>